<evidence type="ECO:0000313" key="9">
    <source>
        <dbReference type="EMBL" id="MBB3059429.1"/>
    </source>
</evidence>
<dbReference type="InterPro" id="IPR012902">
    <property type="entry name" value="N_methyl_site"/>
</dbReference>
<dbReference type="GO" id="GO:0007155">
    <property type="term" value="P:cell adhesion"/>
    <property type="evidence" value="ECO:0007669"/>
    <property type="project" value="InterPro"/>
</dbReference>
<dbReference type="GO" id="GO:0016020">
    <property type="term" value="C:membrane"/>
    <property type="evidence" value="ECO:0007669"/>
    <property type="project" value="UniProtKB-SubCell"/>
</dbReference>
<reference evidence="9 10" key="1">
    <citation type="submission" date="2020-08" db="EMBL/GenBank/DDBJ databases">
        <title>Genomic Encyclopedia of Type Strains, Phase III (KMG-III): the genomes of soil and plant-associated and newly described type strains.</title>
        <authorList>
            <person name="Whitman W."/>
        </authorList>
    </citation>
    <scope>NUCLEOTIDE SEQUENCE [LARGE SCALE GENOMIC DNA]</scope>
    <source>
        <strain evidence="9 10">CECT 8799</strain>
    </source>
</reference>
<dbReference type="RefSeq" id="WP_183455807.1">
    <property type="nucleotide sequence ID" value="NZ_JACHWZ010000001.1"/>
</dbReference>
<dbReference type="EMBL" id="JACHWZ010000001">
    <property type="protein sequence ID" value="MBB3059429.1"/>
    <property type="molecule type" value="Genomic_DNA"/>
</dbReference>
<dbReference type="PANTHER" id="PTHR30093">
    <property type="entry name" value="GENERAL SECRETION PATHWAY PROTEIN G"/>
    <property type="match status" value="1"/>
</dbReference>
<gene>
    <name evidence="9" type="ORF">FHS09_000230</name>
</gene>
<keyword evidence="7" id="KW-0281">Fimbrium</keyword>
<dbReference type="GO" id="GO:0015627">
    <property type="term" value="C:type II protein secretion system complex"/>
    <property type="evidence" value="ECO:0007669"/>
    <property type="project" value="InterPro"/>
</dbReference>
<evidence type="ECO:0000256" key="2">
    <source>
        <dbReference type="ARBA" id="ARBA00005233"/>
    </source>
</evidence>
<evidence type="ECO:0000256" key="7">
    <source>
        <dbReference type="RuleBase" id="RU000389"/>
    </source>
</evidence>
<dbReference type="InterPro" id="IPR001082">
    <property type="entry name" value="Pilin"/>
</dbReference>
<accession>A0A7W4Z8P7</accession>
<keyword evidence="3" id="KW-0488">Methylation</keyword>
<keyword evidence="4 8" id="KW-0812">Transmembrane</keyword>
<evidence type="ECO:0000256" key="4">
    <source>
        <dbReference type="ARBA" id="ARBA00022692"/>
    </source>
</evidence>
<dbReference type="GO" id="GO:0015628">
    <property type="term" value="P:protein secretion by the type II secretion system"/>
    <property type="evidence" value="ECO:0007669"/>
    <property type="project" value="InterPro"/>
</dbReference>
<dbReference type="NCBIfam" id="TIGR02532">
    <property type="entry name" value="IV_pilin_GFxxxE"/>
    <property type="match status" value="1"/>
</dbReference>
<dbReference type="GO" id="GO:0044096">
    <property type="term" value="C:type IV pilus"/>
    <property type="evidence" value="ECO:0007669"/>
    <property type="project" value="TreeGrafter"/>
</dbReference>
<dbReference type="SUPFAM" id="SSF54523">
    <property type="entry name" value="Pili subunits"/>
    <property type="match status" value="1"/>
</dbReference>
<feature type="transmembrane region" description="Helical" evidence="8">
    <location>
        <begin position="12"/>
        <end position="30"/>
    </location>
</feature>
<comment type="subcellular location">
    <subcellularLocation>
        <location evidence="1">Membrane</location>
        <topology evidence="1">Single-pass membrane protein</topology>
    </subcellularLocation>
</comment>
<evidence type="ECO:0000256" key="8">
    <source>
        <dbReference type="SAM" id="Phobius"/>
    </source>
</evidence>
<dbReference type="Gene3D" id="3.30.700.10">
    <property type="entry name" value="Glycoprotein, Type 4 Pilin"/>
    <property type="match status" value="1"/>
</dbReference>
<protein>
    <submittedName>
        <fullName evidence="9">Type IV pilus assembly protein PilA</fullName>
    </submittedName>
</protein>
<keyword evidence="6 8" id="KW-0472">Membrane</keyword>
<dbReference type="PRINTS" id="PR00885">
    <property type="entry name" value="BCTERIALGSPH"/>
</dbReference>
<dbReference type="Proteomes" id="UP000535937">
    <property type="component" value="Unassembled WGS sequence"/>
</dbReference>
<sequence>MKKQQGFTLIELMIVVAIIGILAAVALPAYQDYTIRARVTEGLTLASGAKATISENIANVNAIDATACNGVNTGVAGAVGSLVCASGVVTVTMDSTAATAVLTLTPTISANGPVNWDCATSTDTKYVPSECR</sequence>
<dbReference type="InterPro" id="IPR002416">
    <property type="entry name" value="T2SS_protein-GspH"/>
</dbReference>
<evidence type="ECO:0000256" key="6">
    <source>
        <dbReference type="ARBA" id="ARBA00023136"/>
    </source>
</evidence>
<dbReference type="Pfam" id="PF00114">
    <property type="entry name" value="Pilin"/>
    <property type="match status" value="1"/>
</dbReference>
<proteinExistence type="inferred from homology"/>
<dbReference type="GO" id="GO:0043107">
    <property type="term" value="P:type IV pilus-dependent motility"/>
    <property type="evidence" value="ECO:0007669"/>
    <property type="project" value="TreeGrafter"/>
</dbReference>
<dbReference type="PANTHER" id="PTHR30093:SF34">
    <property type="entry name" value="PREPILIN PEPTIDASE-DEPENDENT PROTEIN D"/>
    <property type="match status" value="1"/>
</dbReference>
<dbReference type="InterPro" id="IPR045584">
    <property type="entry name" value="Pilin-like"/>
</dbReference>
<dbReference type="Pfam" id="PF07963">
    <property type="entry name" value="N_methyl"/>
    <property type="match status" value="1"/>
</dbReference>
<comment type="similarity">
    <text evidence="2 7">Belongs to the N-Me-Phe pilin family.</text>
</comment>
<evidence type="ECO:0000256" key="1">
    <source>
        <dbReference type="ARBA" id="ARBA00004167"/>
    </source>
</evidence>
<dbReference type="AlphaFoldDB" id="A0A7W4Z8P7"/>
<evidence type="ECO:0000256" key="3">
    <source>
        <dbReference type="ARBA" id="ARBA00022481"/>
    </source>
</evidence>
<name>A0A7W4Z8P7_9GAMM</name>
<evidence type="ECO:0000256" key="5">
    <source>
        <dbReference type="ARBA" id="ARBA00022989"/>
    </source>
</evidence>
<keyword evidence="10" id="KW-1185">Reference proteome</keyword>
<comment type="caution">
    <text evidence="9">The sequence shown here is derived from an EMBL/GenBank/DDBJ whole genome shotgun (WGS) entry which is preliminary data.</text>
</comment>
<organism evidence="9 10">
    <name type="scientific">Microbulbifer rhizosphaerae</name>
    <dbReference type="NCBI Taxonomy" id="1562603"/>
    <lineage>
        <taxon>Bacteria</taxon>
        <taxon>Pseudomonadati</taxon>
        <taxon>Pseudomonadota</taxon>
        <taxon>Gammaproteobacteria</taxon>
        <taxon>Cellvibrionales</taxon>
        <taxon>Microbulbiferaceae</taxon>
        <taxon>Microbulbifer</taxon>
    </lineage>
</organism>
<keyword evidence="5 8" id="KW-1133">Transmembrane helix</keyword>
<evidence type="ECO:0000313" key="10">
    <source>
        <dbReference type="Proteomes" id="UP000535937"/>
    </source>
</evidence>
<dbReference type="PROSITE" id="PS00409">
    <property type="entry name" value="PROKAR_NTER_METHYL"/>
    <property type="match status" value="1"/>
</dbReference>